<dbReference type="GO" id="GO:0003908">
    <property type="term" value="F:methylated-DNA-[protein]-cysteine S-methyltransferase activity"/>
    <property type="evidence" value="ECO:0007669"/>
    <property type="project" value="UniProtKB-EC"/>
</dbReference>
<dbReference type="InterPro" id="IPR001497">
    <property type="entry name" value="MethylDNA_cys_MeTrfase_AS"/>
</dbReference>
<evidence type="ECO:0000256" key="7">
    <source>
        <dbReference type="ARBA" id="ARBA00022763"/>
    </source>
</evidence>
<accession>A0A2T9YT80</accession>
<comment type="catalytic activity">
    <reaction evidence="1">
        <text>a 4-O-methyl-thymidine in DNA + L-cysteinyl-[protein] = a thymidine in DNA + S-methyl-L-cysteinyl-[protein]</text>
        <dbReference type="Rhea" id="RHEA:53428"/>
        <dbReference type="Rhea" id="RHEA-COMP:10131"/>
        <dbReference type="Rhea" id="RHEA-COMP:10132"/>
        <dbReference type="Rhea" id="RHEA-COMP:13555"/>
        <dbReference type="Rhea" id="RHEA-COMP:13556"/>
        <dbReference type="ChEBI" id="CHEBI:29950"/>
        <dbReference type="ChEBI" id="CHEBI:82612"/>
        <dbReference type="ChEBI" id="CHEBI:137386"/>
        <dbReference type="ChEBI" id="CHEBI:137387"/>
        <dbReference type="EC" id="2.1.1.63"/>
    </reaction>
</comment>
<keyword evidence="7" id="KW-0227">DNA damage</keyword>
<comment type="caution">
    <text evidence="13">The sequence shown here is derived from an EMBL/GenBank/DDBJ whole genome shotgun (WGS) entry which is preliminary data.</text>
</comment>
<keyword evidence="6" id="KW-0808">Transferase</keyword>
<evidence type="ECO:0000256" key="8">
    <source>
        <dbReference type="ARBA" id="ARBA00023204"/>
    </source>
</evidence>
<evidence type="ECO:0000313" key="14">
    <source>
        <dbReference type="Proteomes" id="UP000245383"/>
    </source>
</evidence>
<dbReference type="AlphaFoldDB" id="A0A2T9YT80"/>
<dbReference type="SUPFAM" id="SSF46767">
    <property type="entry name" value="Methylated DNA-protein cysteine methyltransferase, C-terminal domain"/>
    <property type="match status" value="1"/>
</dbReference>
<dbReference type="InterPro" id="IPR036388">
    <property type="entry name" value="WH-like_DNA-bd_sf"/>
</dbReference>
<keyword evidence="8" id="KW-0234">DNA repair</keyword>
<keyword evidence="14" id="KW-1185">Reference proteome</keyword>
<name>A0A2T9YT80_9FUNG</name>
<comment type="similarity">
    <text evidence="2">Belongs to the MGMT family.</text>
</comment>
<dbReference type="EMBL" id="MBFR01000053">
    <property type="protein sequence ID" value="PVU95547.1"/>
    <property type="molecule type" value="Genomic_DNA"/>
</dbReference>
<dbReference type="Gene3D" id="1.10.10.10">
    <property type="entry name" value="Winged helix-like DNA-binding domain superfamily/Winged helix DNA-binding domain"/>
    <property type="match status" value="1"/>
</dbReference>
<evidence type="ECO:0000256" key="4">
    <source>
        <dbReference type="ARBA" id="ARBA00015377"/>
    </source>
</evidence>
<dbReference type="EC" id="2.1.1.63" evidence="3"/>
<dbReference type="GO" id="GO:0032259">
    <property type="term" value="P:methylation"/>
    <property type="evidence" value="ECO:0007669"/>
    <property type="project" value="UniProtKB-KW"/>
</dbReference>
<dbReference type="InterPro" id="IPR036217">
    <property type="entry name" value="MethylDNA_cys_MeTrfase_DNAb"/>
</dbReference>
<evidence type="ECO:0000256" key="1">
    <source>
        <dbReference type="ARBA" id="ARBA00001286"/>
    </source>
</evidence>
<dbReference type="PANTHER" id="PTHR10815:SF13">
    <property type="entry name" value="METHYLATED-DNA--PROTEIN-CYSTEINE METHYLTRANSFERASE"/>
    <property type="match status" value="1"/>
</dbReference>
<evidence type="ECO:0000256" key="10">
    <source>
        <dbReference type="ARBA" id="ARBA00031621"/>
    </source>
</evidence>
<dbReference type="PANTHER" id="PTHR10815">
    <property type="entry name" value="METHYLATED-DNA--PROTEIN-CYSTEINE METHYLTRANSFERASE"/>
    <property type="match status" value="1"/>
</dbReference>
<sequence>MKKNYQKLKLSSSVNDAQGIKEEVKCYPSSPTRRTEYINDKTKKPLSAHDYKVYDLCAQIPPGYFSTYKAISDSIGSCSQAVGNALRRNPFAPLPIPCHRIIKSDYFVGGYDGNIENKLFWKKNRLQAEGLSFDGSGYIAVDMRDSRYFKDFDLSMI</sequence>
<evidence type="ECO:0000256" key="2">
    <source>
        <dbReference type="ARBA" id="ARBA00008711"/>
    </source>
</evidence>
<evidence type="ECO:0000256" key="5">
    <source>
        <dbReference type="ARBA" id="ARBA00022603"/>
    </source>
</evidence>
<evidence type="ECO:0000256" key="6">
    <source>
        <dbReference type="ARBA" id="ARBA00022679"/>
    </source>
</evidence>
<dbReference type="InterPro" id="IPR014048">
    <property type="entry name" value="MethylDNA_cys_MeTrfase_DNA-bd"/>
</dbReference>
<feature type="domain" description="Methylated-DNA-[protein]-cysteine S-methyltransferase DNA binding" evidence="12">
    <location>
        <begin position="51"/>
        <end position="130"/>
    </location>
</feature>
<comment type="catalytic activity">
    <reaction evidence="11">
        <text>a 6-O-methyl-2'-deoxyguanosine in DNA + L-cysteinyl-[protein] = S-methyl-L-cysteinyl-[protein] + a 2'-deoxyguanosine in DNA</text>
        <dbReference type="Rhea" id="RHEA:24000"/>
        <dbReference type="Rhea" id="RHEA-COMP:10131"/>
        <dbReference type="Rhea" id="RHEA-COMP:10132"/>
        <dbReference type="Rhea" id="RHEA-COMP:11367"/>
        <dbReference type="Rhea" id="RHEA-COMP:11368"/>
        <dbReference type="ChEBI" id="CHEBI:29950"/>
        <dbReference type="ChEBI" id="CHEBI:82612"/>
        <dbReference type="ChEBI" id="CHEBI:85445"/>
        <dbReference type="ChEBI" id="CHEBI:85448"/>
        <dbReference type="EC" id="2.1.1.63"/>
    </reaction>
</comment>
<dbReference type="CDD" id="cd06445">
    <property type="entry name" value="ATase"/>
    <property type="match status" value="1"/>
</dbReference>
<dbReference type="NCBIfam" id="TIGR00589">
    <property type="entry name" value="ogt"/>
    <property type="match status" value="1"/>
</dbReference>
<dbReference type="Proteomes" id="UP000245383">
    <property type="component" value="Unassembled WGS sequence"/>
</dbReference>
<dbReference type="OrthoDB" id="1907495at2759"/>
<evidence type="ECO:0000256" key="9">
    <source>
        <dbReference type="ARBA" id="ARBA00030795"/>
    </source>
</evidence>
<evidence type="ECO:0000259" key="12">
    <source>
        <dbReference type="Pfam" id="PF01035"/>
    </source>
</evidence>
<dbReference type="STRING" id="133385.A0A2T9YT80"/>
<dbReference type="Pfam" id="PF01035">
    <property type="entry name" value="DNA_binding_1"/>
    <property type="match status" value="1"/>
</dbReference>
<evidence type="ECO:0000256" key="11">
    <source>
        <dbReference type="ARBA" id="ARBA00049348"/>
    </source>
</evidence>
<dbReference type="GO" id="GO:0006281">
    <property type="term" value="P:DNA repair"/>
    <property type="evidence" value="ECO:0007669"/>
    <property type="project" value="UniProtKB-KW"/>
</dbReference>
<protein>
    <recommendedName>
        <fullName evidence="4">Methylated-DNA--protein-cysteine methyltransferase</fullName>
        <ecNumber evidence="3">2.1.1.63</ecNumber>
    </recommendedName>
    <alternativeName>
        <fullName evidence="9">6-O-methylguanine-DNA methyltransferase</fullName>
    </alternativeName>
    <alternativeName>
        <fullName evidence="10">O-6-methylguanine-DNA-alkyltransferase</fullName>
    </alternativeName>
</protein>
<proteinExistence type="inferred from homology"/>
<gene>
    <name evidence="13" type="ORF">BB561_001744</name>
</gene>
<reference evidence="13 14" key="1">
    <citation type="journal article" date="2018" name="MBio">
        <title>Comparative Genomics Reveals the Core Gene Toolbox for the Fungus-Insect Symbiosis.</title>
        <authorList>
            <person name="Wang Y."/>
            <person name="Stata M."/>
            <person name="Wang W."/>
            <person name="Stajich J.E."/>
            <person name="White M.M."/>
            <person name="Moncalvo J.M."/>
        </authorList>
    </citation>
    <scope>NUCLEOTIDE SEQUENCE [LARGE SCALE GENOMIC DNA]</scope>
    <source>
        <strain evidence="13 14">SWE-8-4</strain>
    </source>
</reference>
<dbReference type="PROSITE" id="PS00374">
    <property type="entry name" value="MGMT"/>
    <property type="match status" value="1"/>
</dbReference>
<evidence type="ECO:0000313" key="13">
    <source>
        <dbReference type="EMBL" id="PVU95547.1"/>
    </source>
</evidence>
<organism evidence="13 14">
    <name type="scientific">Smittium simulii</name>
    <dbReference type="NCBI Taxonomy" id="133385"/>
    <lineage>
        <taxon>Eukaryota</taxon>
        <taxon>Fungi</taxon>
        <taxon>Fungi incertae sedis</taxon>
        <taxon>Zoopagomycota</taxon>
        <taxon>Kickxellomycotina</taxon>
        <taxon>Harpellomycetes</taxon>
        <taxon>Harpellales</taxon>
        <taxon>Legeriomycetaceae</taxon>
        <taxon>Smittium</taxon>
    </lineage>
</organism>
<keyword evidence="5" id="KW-0489">Methyltransferase</keyword>
<evidence type="ECO:0000256" key="3">
    <source>
        <dbReference type="ARBA" id="ARBA00011918"/>
    </source>
</evidence>